<sequence length="60" mass="6864">MDNSVNKTYVTSDKKGEVYRKMIYINALGFPYDFVPLRRNGTLPAESVPQSNERYSSSNN</sequence>
<accession>A0A0B6YEQ0</accession>
<feature type="non-terminal residue" evidence="2">
    <location>
        <position position="60"/>
    </location>
</feature>
<organism evidence="2">
    <name type="scientific">Arion vulgaris</name>
    <dbReference type="NCBI Taxonomy" id="1028688"/>
    <lineage>
        <taxon>Eukaryota</taxon>
        <taxon>Metazoa</taxon>
        <taxon>Spiralia</taxon>
        <taxon>Lophotrochozoa</taxon>
        <taxon>Mollusca</taxon>
        <taxon>Gastropoda</taxon>
        <taxon>Heterobranchia</taxon>
        <taxon>Euthyneura</taxon>
        <taxon>Panpulmonata</taxon>
        <taxon>Eupulmonata</taxon>
        <taxon>Stylommatophora</taxon>
        <taxon>Helicina</taxon>
        <taxon>Arionoidea</taxon>
        <taxon>Arionidae</taxon>
        <taxon>Arion</taxon>
    </lineage>
</organism>
<evidence type="ECO:0000256" key="1">
    <source>
        <dbReference type="SAM" id="MobiDB-lite"/>
    </source>
</evidence>
<dbReference type="EMBL" id="HACG01007789">
    <property type="protein sequence ID" value="CEK54654.1"/>
    <property type="molecule type" value="Transcribed_RNA"/>
</dbReference>
<reference evidence="2" key="1">
    <citation type="submission" date="2014-12" db="EMBL/GenBank/DDBJ databases">
        <title>Insight into the proteome of Arion vulgaris.</title>
        <authorList>
            <person name="Aradska J."/>
            <person name="Bulat T."/>
            <person name="Smidak R."/>
            <person name="Sarate P."/>
            <person name="Gangsoo J."/>
            <person name="Sialana F."/>
            <person name="Bilban M."/>
            <person name="Lubec G."/>
        </authorList>
    </citation>
    <scope>NUCLEOTIDE SEQUENCE</scope>
    <source>
        <tissue evidence="2">Skin</tissue>
    </source>
</reference>
<dbReference type="AlphaFoldDB" id="A0A0B6YEQ0"/>
<evidence type="ECO:0000313" key="2">
    <source>
        <dbReference type="EMBL" id="CEK54654.1"/>
    </source>
</evidence>
<gene>
    <name evidence="2" type="primary">ORF23343</name>
</gene>
<protein>
    <submittedName>
        <fullName evidence="2">Uncharacterized protein</fullName>
    </submittedName>
</protein>
<proteinExistence type="predicted"/>
<name>A0A0B6YEQ0_9EUPU</name>
<feature type="compositionally biased region" description="Polar residues" evidence="1">
    <location>
        <begin position="48"/>
        <end position="60"/>
    </location>
</feature>
<feature type="region of interest" description="Disordered" evidence="1">
    <location>
        <begin position="41"/>
        <end position="60"/>
    </location>
</feature>